<comment type="caution">
    <text evidence="1">The sequence shown here is derived from an EMBL/GenBank/DDBJ whole genome shotgun (WGS) entry which is preliminary data.</text>
</comment>
<sequence>MTDTHYFTGRAGQARAAAMKAKGMPSFRAHMGMAQEYERRARGFAPRHADQVVLDDTDD</sequence>
<evidence type="ECO:0000313" key="2">
    <source>
        <dbReference type="Proteomes" id="UP000557392"/>
    </source>
</evidence>
<dbReference type="EMBL" id="JACIEH010000005">
    <property type="protein sequence ID" value="MBB4101146.1"/>
    <property type="molecule type" value="Genomic_DNA"/>
</dbReference>
<organism evidence="1 2">
    <name type="scientific">Sphingomonas kyeonggiensis</name>
    <dbReference type="NCBI Taxonomy" id="1268553"/>
    <lineage>
        <taxon>Bacteria</taxon>
        <taxon>Pseudomonadati</taxon>
        <taxon>Pseudomonadota</taxon>
        <taxon>Alphaproteobacteria</taxon>
        <taxon>Sphingomonadales</taxon>
        <taxon>Sphingomonadaceae</taxon>
        <taxon>Sphingomonas</taxon>
    </lineage>
</organism>
<name>A0A7W6JYX9_9SPHN</name>
<proteinExistence type="predicted"/>
<dbReference type="RefSeq" id="WP_184000502.1">
    <property type="nucleotide sequence ID" value="NZ_JACIEH010000005.1"/>
</dbReference>
<gene>
    <name evidence="1" type="ORF">GGR46_004736</name>
</gene>
<dbReference type="AlphaFoldDB" id="A0A7W6JYX9"/>
<reference evidence="1 2" key="1">
    <citation type="submission" date="2020-08" db="EMBL/GenBank/DDBJ databases">
        <title>Genomic Encyclopedia of Type Strains, Phase IV (KMG-IV): sequencing the most valuable type-strain genomes for metagenomic binning, comparative biology and taxonomic classification.</title>
        <authorList>
            <person name="Goeker M."/>
        </authorList>
    </citation>
    <scope>NUCLEOTIDE SEQUENCE [LARGE SCALE GENOMIC DNA]</scope>
    <source>
        <strain evidence="1 2">DSM 101806</strain>
    </source>
</reference>
<evidence type="ECO:0000313" key="1">
    <source>
        <dbReference type="EMBL" id="MBB4101146.1"/>
    </source>
</evidence>
<dbReference type="Proteomes" id="UP000557392">
    <property type="component" value="Unassembled WGS sequence"/>
</dbReference>
<accession>A0A7W6JYX9</accession>
<keyword evidence="2" id="KW-1185">Reference proteome</keyword>
<protein>
    <submittedName>
        <fullName evidence="1">Uncharacterized protein</fullName>
    </submittedName>
</protein>